<comment type="caution">
    <text evidence="2">The sequence shown here is derived from an EMBL/GenBank/DDBJ whole genome shotgun (WGS) entry which is preliminary data.</text>
</comment>
<proteinExistence type="predicted"/>
<feature type="domain" description="CobW C-terminal" evidence="1">
    <location>
        <begin position="233"/>
        <end position="323"/>
    </location>
</feature>
<dbReference type="PANTHER" id="PTHR43603:SF1">
    <property type="entry name" value="ZINC-REGULATED GTPASE METALLOPROTEIN ACTIVATOR 1"/>
    <property type="match status" value="1"/>
</dbReference>
<evidence type="ECO:0000259" key="1">
    <source>
        <dbReference type="SMART" id="SM00833"/>
    </source>
</evidence>
<dbReference type="EMBL" id="BAAAMY010000001">
    <property type="protein sequence ID" value="GAA1906651.1"/>
    <property type="molecule type" value="Genomic_DNA"/>
</dbReference>
<keyword evidence="3" id="KW-1185">Reference proteome</keyword>
<dbReference type="Pfam" id="PF07683">
    <property type="entry name" value="CobW_C"/>
    <property type="match status" value="1"/>
</dbReference>
<dbReference type="InterPro" id="IPR027417">
    <property type="entry name" value="P-loop_NTPase"/>
</dbReference>
<evidence type="ECO:0000313" key="3">
    <source>
        <dbReference type="Proteomes" id="UP001501612"/>
    </source>
</evidence>
<dbReference type="PANTHER" id="PTHR43603">
    <property type="entry name" value="COBW DOMAIN-CONTAINING PROTEIN DDB_G0274527"/>
    <property type="match status" value="1"/>
</dbReference>
<dbReference type="InterPro" id="IPR011629">
    <property type="entry name" value="CobW-like_C"/>
</dbReference>
<dbReference type="InterPro" id="IPR003495">
    <property type="entry name" value="CobW/HypB/UreG_nucleotide-bd"/>
</dbReference>
<gene>
    <name evidence="2" type="ORF">GCM10009737_04310</name>
</gene>
<sequence>MLLAGVAPEPLTATTLALQLDLPDAVVVRHHIDPEAGTLERVVSDATGLVERHLVELAHACVSCALREDVLPTLHRLAGEGRWSAIVAHLPVSAEPGQICEVLLRDPRLARRLRVASVVTALTGPRVVPDLLGDDVLAERGLHTAHDDERGVAEVACSMVEYADAVVLCDGEGPEQAAGLVRALARPEVPVVTDPTLLDAGLLVGHLHDHEATGCWTRTLTTVPHDDPVATGLWRLDLRSERPFHPGRLLDDLEVLGGGPHRSRGTFHLPARTGQLLEWDGAGGQLSIGREGPYLRRTLRTRLVMTGLGEAPGHLVDAFERLLLQPGEESGFRGVAEDGFEPWLGPTRAVA</sequence>
<protein>
    <submittedName>
        <fullName evidence="2">GTP-binding protein</fullName>
    </submittedName>
</protein>
<dbReference type="Pfam" id="PF02492">
    <property type="entry name" value="cobW"/>
    <property type="match status" value="1"/>
</dbReference>
<reference evidence="3" key="1">
    <citation type="journal article" date="2019" name="Int. J. Syst. Evol. Microbiol.">
        <title>The Global Catalogue of Microorganisms (GCM) 10K type strain sequencing project: providing services to taxonomists for standard genome sequencing and annotation.</title>
        <authorList>
            <consortium name="The Broad Institute Genomics Platform"/>
            <consortium name="The Broad Institute Genome Sequencing Center for Infectious Disease"/>
            <person name="Wu L."/>
            <person name="Ma J."/>
        </authorList>
    </citation>
    <scope>NUCLEOTIDE SEQUENCE [LARGE SCALE GENOMIC DNA]</scope>
    <source>
        <strain evidence="3">JCM 14046</strain>
    </source>
</reference>
<organism evidence="2 3">
    <name type="scientific">Nocardioides lentus</name>
    <dbReference type="NCBI Taxonomy" id="338077"/>
    <lineage>
        <taxon>Bacteria</taxon>
        <taxon>Bacillati</taxon>
        <taxon>Actinomycetota</taxon>
        <taxon>Actinomycetes</taxon>
        <taxon>Propionibacteriales</taxon>
        <taxon>Nocardioidaceae</taxon>
        <taxon>Nocardioides</taxon>
    </lineage>
</organism>
<name>A0ABP5A8A3_9ACTN</name>
<dbReference type="Gene3D" id="3.40.50.300">
    <property type="entry name" value="P-loop containing nucleotide triphosphate hydrolases"/>
    <property type="match status" value="1"/>
</dbReference>
<evidence type="ECO:0000313" key="2">
    <source>
        <dbReference type="EMBL" id="GAA1906651.1"/>
    </source>
</evidence>
<dbReference type="Proteomes" id="UP001501612">
    <property type="component" value="Unassembled WGS sequence"/>
</dbReference>
<dbReference type="InterPro" id="IPR051927">
    <property type="entry name" value="Zn_Chap_cDPG_Synth"/>
</dbReference>
<dbReference type="SMART" id="SM00833">
    <property type="entry name" value="CobW_C"/>
    <property type="match status" value="1"/>
</dbReference>
<accession>A0ABP5A8A3</accession>